<feature type="compositionally biased region" description="Basic residues" evidence="10">
    <location>
        <begin position="314"/>
        <end position="324"/>
    </location>
</feature>
<evidence type="ECO:0008006" key="15">
    <source>
        <dbReference type="Google" id="ProtNLM"/>
    </source>
</evidence>
<feature type="domain" description="Helicase ATP-binding" evidence="11">
    <location>
        <begin position="799"/>
        <end position="971"/>
    </location>
</feature>
<keyword evidence="7" id="KW-0862">Zinc</keyword>
<dbReference type="InterPro" id="IPR001650">
    <property type="entry name" value="Helicase_C-like"/>
</dbReference>
<dbReference type="InParanoid" id="A0A2J6T1K6"/>
<organism evidence="13 14">
    <name type="scientific">Hyaloscypha bicolor E</name>
    <dbReference type="NCBI Taxonomy" id="1095630"/>
    <lineage>
        <taxon>Eukaryota</taxon>
        <taxon>Fungi</taxon>
        <taxon>Dikarya</taxon>
        <taxon>Ascomycota</taxon>
        <taxon>Pezizomycotina</taxon>
        <taxon>Leotiomycetes</taxon>
        <taxon>Helotiales</taxon>
        <taxon>Hyaloscyphaceae</taxon>
        <taxon>Hyaloscypha</taxon>
        <taxon>Hyaloscypha bicolor</taxon>
    </lineage>
</organism>
<protein>
    <recommendedName>
        <fullName evidence="15">Chromatin remodeling factor mit1</fullName>
    </recommendedName>
</protein>
<dbReference type="SUPFAM" id="SSF52540">
    <property type="entry name" value="P-loop containing nucleoside triphosphate hydrolases"/>
    <property type="match status" value="2"/>
</dbReference>
<dbReference type="InterPro" id="IPR038718">
    <property type="entry name" value="SNF2-like_sf"/>
</dbReference>
<proteinExistence type="predicted"/>
<dbReference type="Pfam" id="PF00271">
    <property type="entry name" value="Helicase_C"/>
    <property type="match status" value="1"/>
</dbReference>
<feature type="compositionally biased region" description="Basic and acidic residues" evidence="10">
    <location>
        <begin position="350"/>
        <end position="359"/>
    </location>
</feature>
<feature type="compositionally biased region" description="Acidic residues" evidence="10">
    <location>
        <begin position="1419"/>
        <end position="1429"/>
    </location>
</feature>
<dbReference type="InterPro" id="IPR041684">
    <property type="entry name" value="Znf-PHD-like"/>
</dbReference>
<keyword evidence="3" id="KW-0479">Metal-binding</keyword>
<sequence>MATKKQIPDSDASEDLETENVHTPEPRDEEEKKDASPPQSTLSHRFRESPQKRSEDRKREKNSDDSIAVMVPAPERPWEYQPYRGDTTVDSVIELKVMDDREWYTIDYEDGKRELVPLEKLLSLRNGPNALDIFEIGEEDIEDSQDNSHSSFERGMSSSAGKRNRTTAARTSFVSSSVIPVDFGDDDLSGEDDTIVKKRRLGKGKISVLTNRSSRQGSRQSSRLSSRPQSRANNGDESSDDSDLEPPTSRGMQPTRGSRFATRSSGRNTRSSTAKPIIKLLTKPSKTIDDNESDELARDVPEDSDGSHIVYRQRSQKKTTKGRQSRSESKGKHGRGRRIVDDESSSSPERATRRSGRERVVKNMRERDMEEEIYADEVATNNAPKVISIREIFQPVPKDSPFRLLHNQDCDVCGGTGTHSNKGPSPLIFCQGCSTSIHKVCLGYRSGRDHMVTKVGQENFVMQCRRCIGVVAKKDRFAPRLDICQGCNQEGPACAAFSPKRTAKQEEKLREENAGDDPVTEVSETLINNSKNVLFRCTSCARTYHFNHLPPLSKSSKTPEDVDELRQERFEEYSQGWQCKECLEVPAKIDALVAWRPVDRDSYVTGQTLEDFTEDEKEYLIKWEGKSHFKCLWMPGAWVWGVTVAIMRNAFLKRDEGINLLPKWTSEEAIPEEFLRMEIVFDVSYVKGFRPKSESADKAAINMVDEVLVKFQGLGYDDAVWEEPPKPDDEDRWSDFVAAYNEYVVGQYFKNLPAAAMKERVDDFRSLHFAKKVELKKQPSALTGGEMMPYQMEGLNWLLYNFHQKKNVILADEMGLGKTIQIISLFASLVKGNPKCWPFLVVTPNSTCPNWRREIKKWAPSLRVVTYYGGKKARDMAMKYELYPNGCSDLRAHVVVTSYEGPTDDSSKSFFRKVKWAGMIVDEGQRLKNDANQLYVALKALKIPYQVLLTGTPLQNNKRELFNLLQFLDKSMNAAELDEKYEELTKENLPELHELIRPFFLRRTKLQVLKFLPPMAQVILPVTMSLVQKKLYKSILAKNPELIRSIFGQSKAALRPAERGNLNNILMQLRKCLCHPFVYSQAIEERTVGEAALHRNLVDASSKFQLLEIMLPKLRELGHRVLIFSQFLDQLDLVEDFLNGLDLPFQRLDGRIGALEKQKRIDQFNAADSPLFAFLLSTRAGGVGINLATADTVIIMDPDFNPHQDIQALSRAHRIGQKNKVLVFQLMTKDTAEEKIVQIGRKKMALDQALIESMGAEDDAGVDLESILKHGAEALFNDDDRNDIHYDSASVDKLLDRTKVENINPNEETTAESQFSFARVWANDKGTLIEDLGDADAEPSVPNFSVWDKILKQREADAAAEAARNMQTFGRGKRARQMVDYKKNVDLDDDMLDSSPLKLPNKGRPDESASDIDFAAGDTDGDDDSDGGEMVDPRELQPPQERSRSSITTPPKEYRPNSSNHSPQFNRTFEERSRQPVPGFRHAPDVNFNEPASHQFRSNSRSRAYENGFGQQSRADANPIHQNGSGQRPRPGATPGQQNGFGKHVQDQRSSPPAYPAILPPVKNGRASNQTQAEHFCNHCQTRHVAGQCPLQMMGADYCKRCGVAHFGFSDKCLHYLSVLQIRVLLDSLRQSNEPKAKVDAARVVLRRELARKLQPSKKTPRTGLPS</sequence>
<dbReference type="InterPro" id="IPR049730">
    <property type="entry name" value="SNF2/RAD54-like_C"/>
</dbReference>
<feature type="compositionally biased region" description="Low complexity" evidence="10">
    <location>
        <begin position="212"/>
        <end position="231"/>
    </location>
</feature>
<dbReference type="CDD" id="cd18793">
    <property type="entry name" value="SF2_C_SNF"/>
    <property type="match status" value="1"/>
</dbReference>
<dbReference type="PROSITE" id="PS51194">
    <property type="entry name" value="HELICASE_CTER"/>
    <property type="match status" value="1"/>
</dbReference>
<dbReference type="Gene3D" id="3.40.50.10810">
    <property type="entry name" value="Tandem AAA-ATPase domain"/>
    <property type="match status" value="1"/>
</dbReference>
<accession>A0A2J6T1K6</accession>
<name>A0A2J6T1K6_9HELO</name>
<keyword evidence="8" id="KW-0067">ATP-binding</keyword>
<feature type="compositionally biased region" description="Polar residues" evidence="10">
    <location>
        <begin position="1509"/>
        <end position="1526"/>
    </location>
</feature>
<evidence type="ECO:0000313" key="13">
    <source>
        <dbReference type="EMBL" id="PMD56902.1"/>
    </source>
</evidence>
<dbReference type="Pfam" id="PF00176">
    <property type="entry name" value="SNF2-rel_dom"/>
    <property type="match status" value="1"/>
</dbReference>
<evidence type="ECO:0000259" key="12">
    <source>
        <dbReference type="PROSITE" id="PS51194"/>
    </source>
</evidence>
<feature type="region of interest" description="Disordered" evidence="10">
    <location>
        <begin position="1"/>
        <end position="83"/>
    </location>
</feature>
<dbReference type="InterPro" id="IPR014001">
    <property type="entry name" value="Helicase_ATP-bd"/>
</dbReference>
<feature type="region of interest" description="Disordered" evidence="10">
    <location>
        <begin position="1387"/>
        <end position="1556"/>
    </location>
</feature>
<dbReference type="GO" id="GO:0005634">
    <property type="term" value="C:nucleus"/>
    <property type="evidence" value="ECO:0007669"/>
    <property type="project" value="UniProtKB-SubCell"/>
</dbReference>
<dbReference type="STRING" id="1095630.A0A2J6T1K6"/>
<dbReference type="SMART" id="SM00490">
    <property type="entry name" value="HELICc"/>
    <property type="match status" value="1"/>
</dbReference>
<evidence type="ECO:0000256" key="4">
    <source>
        <dbReference type="ARBA" id="ARBA00022741"/>
    </source>
</evidence>
<feature type="compositionally biased region" description="Acidic residues" evidence="10">
    <location>
        <begin position="183"/>
        <end position="193"/>
    </location>
</feature>
<reference evidence="13 14" key="1">
    <citation type="submission" date="2016-04" db="EMBL/GenBank/DDBJ databases">
        <title>A degradative enzymes factory behind the ericoid mycorrhizal symbiosis.</title>
        <authorList>
            <consortium name="DOE Joint Genome Institute"/>
            <person name="Martino E."/>
            <person name="Morin E."/>
            <person name="Grelet G."/>
            <person name="Kuo A."/>
            <person name="Kohler A."/>
            <person name="Daghino S."/>
            <person name="Barry K."/>
            <person name="Choi C."/>
            <person name="Cichocki N."/>
            <person name="Clum A."/>
            <person name="Copeland A."/>
            <person name="Hainaut M."/>
            <person name="Haridas S."/>
            <person name="Labutti K."/>
            <person name="Lindquist E."/>
            <person name="Lipzen A."/>
            <person name="Khouja H.-R."/>
            <person name="Murat C."/>
            <person name="Ohm R."/>
            <person name="Olson A."/>
            <person name="Spatafora J."/>
            <person name="Veneault-Fourrey C."/>
            <person name="Henrissat B."/>
            <person name="Grigoriev I."/>
            <person name="Martin F."/>
            <person name="Perotto S."/>
        </authorList>
    </citation>
    <scope>NUCLEOTIDE SEQUENCE [LARGE SCALE GENOMIC DNA]</scope>
    <source>
        <strain evidence="13 14">E</strain>
    </source>
</reference>
<evidence type="ECO:0000313" key="14">
    <source>
        <dbReference type="Proteomes" id="UP000235371"/>
    </source>
</evidence>
<dbReference type="Pfam" id="PF15446">
    <property type="entry name" value="zf-PHD-like"/>
    <property type="match status" value="1"/>
</dbReference>
<dbReference type="CDD" id="cd17919">
    <property type="entry name" value="DEXHc_Snf"/>
    <property type="match status" value="1"/>
</dbReference>
<dbReference type="PANTHER" id="PTHR45623:SF17">
    <property type="entry name" value="CHROMODOMAIN-HELICASE-DNA-BINDING PROTEIN 3-RELATED"/>
    <property type="match status" value="1"/>
</dbReference>
<dbReference type="PANTHER" id="PTHR45623">
    <property type="entry name" value="CHROMODOMAIN-HELICASE-DNA-BINDING PROTEIN 3-RELATED-RELATED"/>
    <property type="match status" value="1"/>
</dbReference>
<dbReference type="InterPro" id="IPR040934">
    <property type="entry name" value="Znf-CCCH_6"/>
</dbReference>
<evidence type="ECO:0000256" key="10">
    <source>
        <dbReference type="SAM" id="MobiDB-lite"/>
    </source>
</evidence>
<dbReference type="Pfam" id="PF18585">
    <property type="entry name" value="zf-CCCH_6"/>
    <property type="match status" value="1"/>
</dbReference>
<dbReference type="GO" id="GO:0003677">
    <property type="term" value="F:DNA binding"/>
    <property type="evidence" value="ECO:0007669"/>
    <property type="project" value="TreeGrafter"/>
</dbReference>
<evidence type="ECO:0000256" key="7">
    <source>
        <dbReference type="ARBA" id="ARBA00022833"/>
    </source>
</evidence>
<feature type="domain" description="Helicase C-terminal" evidence="12">
    <location>
        <begin position="1106"/>
        <end position="1258"/>
    </location>
</feature>
<dbReference type="InterPro" id="IPR056616">
    <property type="entry name" value="Chromo_MIT1"/>
</dbReference>
<keyword evidence="4" id="KW-0547">Nucleotide-binding</keyword>
<keyword evidence="14" id="KW-1185">Reference proteome</keyword>
<dbReference type="Pfam" id="PF23614">
    <property type="entry name" value="DUF7141"/>
    <property type="match status" value="1"/>
</dbReference>
<evidence type="ECO:0000256" key="9">
    <source>
        <dbReference type="ARBA" id="ARBA00023242"/>
    </source>
</evidence>
<feature type="compositionally biased region" description="Basic and acidic residues" evidence="10">
    <location>
        <begin position="19"/>
        <end position="35"/>
    </location>
</feature>
<keyword evidence="9" id="KW-0539">Nucleus</keyword>
<dbReference type="SUPFAM" id="SSF54160">
    <property type="entry name" value="Chromo domain-like"/>
    <property type="match status" value="1"/>
</dbReference>
<feature type="compositionally biased region" description="Polar residues" evidence="10">
    <location>
        <begin position="1490"/>
        <end position="1502"/>
    </location>
</feature>
<dbReference type="GO" id="GO:0008270">
    <property type="term" value="F:zinc ion binding"/>
    <property type="evidence" value="ECO:0007669"/>
    <property type="project" value="UniProtKB-KW"/>
</dbReference>
<dbReference type="SMART" id="SM00249">
    <property type="entry name" value="PHD"/>
    <property type="match status" value="2"/>
</dbReference>
<dbReference type="InterPro" id="IPR016197">
    <property type="entry name" value="Chromo-like_dom_sf"/>
</dbReference>
<dbReference type="InterPro" id="IPR027417">
    <property type="entry name" value="P-loop_NTPase"/>
</dbReference>
<evidence type="ECO:0000256" key="1">
    <source>
        <dbReference type="ARBA" id="ARBA00004123"/>
    </source>
</evidence>
<dbReference type="Proteomes" id="UP000235371">
    <property type="component" value="Unassembled WGS sequence"/>
</dbReference>
<evidence type="ECO:0000256" key="3">
    <source>
        <dbReference type="ARBA" id="ARBA00022723"/>
    </source>
</evidence>
<dbReference type="Pfam" id="PF23615">
    <property type="entry name" value="Chromo_MIT1"/>
    <property type="match status" value="1"/>
</dbReference>
<dbReference type="GO" id="GO:0016887">
    <property type="term" value="F:ATP hydrolysis activity"/>
    <property type="evidence" value="ECO:0007669"/>
    <property type="project" value="TreeGrafter"/>
</dbReference>
<dbReference type="InterPro" id="IPR000330">
    <property type="entry name" value="SNF2_N"/>
</dbReference>
<dbReference type="GeneID" id="36588788"/>
<feature type="compositionally biased region" description="Basic and acidic residues" evidence="10">
    <location>
        <begin position="45"/>
        <end position="64"/>
    </location>
</feature>
<feature type="compositionally biased region" description="Polar residues" evidence="10">
    <location>
        <begin position="156"/>
        <end position="178"/>
    </location>
</feature>
<evidence type="ECO:0000256" key="6">
    <source>
        <dbReference type="ARBA" id="ARBA00022801"/>
    </source>
</evidence>
<dbReference type="OrthoDB" id="5857104at2759"/>
<feature type="compositionally biased region" description="Low complexity" evidence="10">
    <location>
        <begin position="262"/>
        <end position="273"/>
    </location>
</feature>
<feature type="region of interest" description="Disordered" evidence="10">
    <location>
        <begin position="141"/>
        <end position="359"/>
    </location>
</feature>
<keyword evidence="5" id="KW-0863">Zinc-finger</keyword>
<dbReference type="GO" id="GO:0042393">
    <property type="term" value="F:histone binding"/>
    <property type="evidence" value="ECO:0007669"/>
    <property type="project" value="TreeGrafter"/>
</dbReference>
<dbReference type="EMBL" id="KZ613847">
    <property type="protein sequence ID" value="PMD56902.1"/>
    <property type="molecule type" value="Genomic_DNA"/>
</dbReference>
<dbReference type="InterPro" id="IPR001965">
    <property type="entry name" value="Znf_PHD"/>
</dbReference>
<evidence type="ECO:0000256" key="2">
    <source>
        <dbReference type="ARBA" id="ARBA00011353"/>
    </source>
</evidence>
<dbReference type="RefSeq" id="XP_024733806.1">
    <property type="nucleotide sequence ID" value="XM_024880711.1"/>
</dbReference>
<dbReference type="InterPro" id="IPR055565">
    <property type="entry name" value="DUF7141"/>
</dbReference>
<dbReference type="PROSITE" id="PS51192">
    <property type="entry name" value="HELICASE_ATP_BIND_1"/>
    <property type="match status" value="1"/>
</dbReference>
<feature type="compositionally biased region" description="Polar residues" evidence="10">
    <location>
        <begin position="1456"/>
        <end position="1467"/>
    </location>
</feature>
<dbReference type="GO" id="GO:0005524">
    <property type="term" value="F:ATP binding"/>
    <property type="evidence" value="ECO:0007669"/>
    <property type="project" value="UniProtKB-KW"/>
</dbReference>
<dbReference type="Gene3D" id="3.40.50.300">
    <property type="entry name" value="P-loop containing nucleotide triphosphate hydrolases"/>
    <property type="match status" value="1"/>
</dbReference>
<dbReference type="GO" id="GO:0003682">
    <property type="term" value="F:chromatin binding"/>
    <property type="evidence" value="ECO:0007669"/>
    <property type="project" value="TreeGrafter"/>
</dbReference>
<dbReference type="SMART" id="SM00487">
    <property type="entry name" value="DEXDc"/>
    <property type="match status" value="1"/>
</dbReference>
<gene>
    <name evidence="13" type="ORF">K444DRAFT_615338</name>
</gene>
<comment type="subunit">
    <text evidence="2">Component of the NuA4 histone acetyltransferase complex.</text>
</comment>
<evidence type="ECO:0000259" key="11">
    <source>
        <dbReference type="PROSITE" id="PS51192"/>
    </source>
</evidence>
<evidence type="ECO:0000256" key="5">
    <source>
        <dbReference type="ARBA" id="ARBA00022771"/>
    </source>
</evidence>
<dbReference type="GO" id="GO:0140658">
    <property type="term" value="F:ATP-dependent chromatin remodeler activity"/>
    <property type="evidence" value="ECO:0007669"/>
    <property type="project" value="TreeGrafter"/>
</dbReference>
<keyword evidence="6" id="KW-0378">Hydrolase</keyword>
<dbReference type="GO" id="GO:0000785">
    <property type="term" value="C:chromatin"/>
    <property type="evidence" value="ECO:0007669"/>
    <property type="project" value="TreeGrafter"/>
</dbReference>
<comment type="subcellular location">
    <subcellularLocation>
        <location evidence="1">Nucleus</location>
    </subcellularLocation>
</comment>
<evidence type="ECO:0000256" key="8">
    <source>
        <dbReference type="ARBA" id="ARBA00022840"/>
    </source>
</evidence>